<accession>A0A921U1G5</accession>
<protein>
    <submittedName>
        <fullName evidence="1">Uncharacterized protein</fullName>
    </submittedName>
</protein>
<reference evidence="1" key="1">
    <citation type="journal article" date="2019" name="BMC Genomics">
        <title>A new reference genome for Sorghum bicolor reveals high levels of sequence similarity between sweet and grain genotypes: implications for the genetics of sugar metabolism.</title>
        <authorList>
            <person name="Cooper E.A."/>
            <person name="Brenton Z.W."/>
            <person name="Flinn B.S."/>
            <person name="Jenkins J."/>
            <person name="Shu S."/>
            <person name="Flowers D."/>
            <person name="Luo F."/>
            <person name="Wang Y."/>
            <person name="Xia P."/>
            <person name="Barry K."/>
            <person name="Daum C."/>
            <person name="Lipzen A."/>
            <person name="Yoshinaga Y."/>
            <person name="Schmutz J."/>
            <person name="Saski C."/>
            <person name="Vermerris W."/>
            <person name="Kresovich S."/>
        </authorList>
    </citation>
    <scope>NUCLEOTIDE SEQUENCE</scope>
</reference>
<organism evidence="1 2">
    <name type="scientific">Sorghum bicolor</name>
    <name type="common">Sorghum</name>
    <name type="synonym">Sorghum vulgare</name>
    <dbReference type="NCBI Taxonomy" id="4558"/>
    <lineage>
        <taxon>Eukaryota</taxon>
        <taxon>Viridiplantae</taxon>
        <taxon>Streptophyta</taxon>
        <taxon>Embryophyta</taxon>
        <taxon>Tracheophyta</taxon>
        <taxon>Spermatophyta</taxon>
        <taxon>Magnoliopsida</taxon>
        <taxon>Liliopsida</taxon>
        <taxon>Poales</taxon>
        <taxon>Poaceae</taxon>
        <taxon>PACMAD clade</taxon>
        <taxon>Panicoideae</taxon>
        <taxon>Andropogonodae</taxon>
        <taxon>Andropogoneae</taxon>
        <taxon>Sorghinae</taxon>
        <taxon>Sorghum</taxon>
    </lineage>
</organism>
<reference evidence="1" key="2">
    <citation type="submission" date="2020-10" db="EMBL/GenBank/DDBJ databases">
        <authorList>
            <person name="Cooper E.A."/>
            <person name="Brenton Z.W."/>
            <person name="Flinn B.S."/>
            <person name="Jenkins J."/>
            <person name="Shu S."/>
            <person name="Flowers D."/>
            <person name="Luo F."/>
            <person name="Wang Y."/>
            <person name="Xia P."/>
            <person name="Barry K."/>
            <person name="Daum C."/>
            <person name="Lipzen A."/>
            <person name="Yoshinaga Y."/>
            <person name="Schmutz J."/>
            <person name="Saski C."/>
            <person name="Vermerris W."/>
            <person name="Kresovich S."/>
        </authorList>
    </citation>
    <scope>NUCLEOTIDE SEQUENCE</scope>
</reference>
<name>A0A921U1G5_SORBI</name>
<proteinExistence type="predicted"/>
<dbReference type="AlphaFoldDB" id="A0A921U1G5"/>
<evidence type="ECO:0000313" key="2">
    <source>
        <dbReference type="Proteomes" id="UP000807115"/>
    </source>
</evidence>
<gene>
    <name evidence="1" type="ORF">BDA96_10G198300</name>
</gene>
<sequence>MEYAAEIFTKRARLTEFEPREMVTFDLPRSSICEVDYTVIKSMSRFYMLLRYLRERNHFDLNTTTNNYEDCPHFCNCEEEPRRCFAKTPWQLGDDWHVFALINKGGVSVIDASSSTMMQIVDYYPKYIEVMPKSAHDQRIGVCEMEMDMFDAILRCFKHSDDRLYAGEGNLGWRHFFETDVLPFFLVILQQRWVCFAWNLDCNKIVVFDPACDNRTVLSRQSIYTKVVDMLKSTLTCVMPILYRGWDHDWSAANILHFPWRTRGMICSNQTGVLCAYFCRCYDGQRLIQDLEEGQVDQIATASFAEASGLVKAT</sequence>
<evidence type="ECO:0000313" key="1">
    <source>
        <dbReference type="EMBL" id="KAG0514511.1"/>
    </source>
</evidence>
<comment type="caution">
    <text evidence="1">The sequence shown here is derived from an EMBL/GenBank/DDBJ whole genome shotgun (WGS) entry which is preliminary data.</text>
</comment>
<dbReference type="Proteomes" id="UP000807115">
    <property type="component" value="Chromosome 10"/>
</dbReference>
<dbReference type="EMBL" id="CM027689">
    <property type="protein sequence ID" value="KAG0514511.1"/>
    <property type="molecule type" value="Genomic_DNA"/>
</dbReference>